<keyword evidence="3 5" id="KW-1133">Transmembrane helix</keyword>
<dbReference type="EMBL" id="JH431735">
    <property type="status" value="NOT_ANNOTATED_CDS"/>
    <property type="molecule type" value="Genomic_DNA"/>
</dbReference>
<evidence type="ECO:0000313" key="7">
    <source>
        <dbReference type="Proteomes" id="UP000014500"/>
    </source>
</evidence>
<comment type="subcellular location">
    <subcellularLocation>
        <location evidence="1">Membrane</location>
        <topology evidence="1">Multi-pass membrane protein</topology>
    </subcellularLocation>
</comment>
<sequence>MTLPIALWEISQHLVHYTKPYLQKHVIRILWMVPIYALNAWLALLFPEGAIYMDTVRECYEAYVIYNFMIYLLNFLNSNLDLEEVLENKEQIRHFIPMCCLSNWRNGRELIQRCKHGILQYTVVRPVVTVIALICELAGVYEENQFTGKNAYTYIVCINNFSQFISMYCLVLFYKATREELQPMRPIAKFLCIKAVIFFSFFQGFIIAILVATGAIKEAFTADDHQAKIIANSLQDFLICIEMFLAAIAHLYAFSYRPYVDPEAEQVPCCDSFWSMWDVSDVHRDIKDHIRVVGSTVKRQVTRIRTSESVEDERTRLISSGPHRALEQPGSTSHYQSLSEPRDQVLTEAEAPSDKTGNIIILSI</sequence>
<dbReference type="eggNOG" id="KOG2641">
    <property type="taxonomic scope" value="Eukaryota"/>
</dbReference>
<evidence type="ECO:0000256" key="1">
    <source>
        <dbReference type="ARBA" id="ARBA00004141"/>
    </source>
</evidence>
<dbReference type="Proteomes" id="UP000014500">
    <property type="component" value="Unassembled WGS sequence"/>
</dbReference>
<dbReference type="PANTHER" id="PTHR23423">
    <property type="entry name" value="ORGANIC SOLUTE TRANSPORTER-RELATED"/>
    <property type="match status" value="1"/>
</dbReference>
<feature type="transmembrane region" description="Helical" evidence="5">
    <location>
        <begin position="118"/>
        <end position="139"/>
    </location>
</feature>
<keyword evidence="2 5" id="KW-0812">Transmembrane</keyword>
<keyword evidence="7" id="KW-1185">Reference proteome</keyword>
<feature type="transmembrane region" description="Helical" evidence="5">
    <location>
        <begin position="236"/>
        <end position="254"/>
    </location>
</feature>
<proteinExistence type="predicted"/>
<reference evidence="6" key="2">
    <citation type="submission" date="2015-02" db="UniProtKB">
        <authorList>
            <consortium name="EnsemblMetazoa"/>
        </authorList>
    </citation>
    <scope>IDENTIFICATION</scope>
</reference>
<evidence type="ECO:0000256" key="5">
    <source>
        <dbReference type="SAM" id="Phobius"/>
    </source>
</evidence>
<evidence type="ECO:0000313" key="6">
    <source>
        <dbReference type="EnsemblMetazoa" id="SMAR013673-PA"/>
    </source>
</evidence>
<name>T1JIJ2_STRMM</name>
<dbReference type="PhylomeDB" id="T1JIJ2"/>
<keyword evidence="4 5" id="KW-0472">Membrane</keyword>
<dbReference type="HOGENOM" id="CLU_012923_1_3_1"/>
<feature type="transmembrane region" description="Helical" evidence="5">
    <location>
        <begin position="195"/>
        <end position="216"/>
    </location>
</feature>
<feature type="transmembrane region" description="Helical" evidence="5">
    <location>
        <begin position="151"/>
        <end position="174"/>
    </location>
</feature>
<dbReference type="STRING" id="126957.T1JIJ2"/>
<dbReference type="SMART" id="SM01417">
    <property type="entry name" value="Solute_trans_a"/>
    <property type="match status" value="1"/>
</dbReference>
<feature type="transmembrane region" description="Helical" evidence="5">
    <location>
        <begin position="29"/>
        <end position="47"/>
    </location>
</feature>
<evidence type="ECO:0000256" key="3">
    <source>
        <dbReference type="ARBA" id="ARBA00022989"/>
    </source>
</evidence>
<dbReference type="OMA" id="AHAFVFN"/>
<reference evidence="7" key="1">
    <citation type="submission" date="2011-05" db="EMBL/GenBank/DDBJ databases">
        <authorList>
            <person name="Richards S.R."/>
            <person name="Qu J."/>
            <person name="Jiang H."/>
            <person name="Jhangiani S.N."/>
            <person name="Agravi P."/>
            <person name="Goodspeed R."/>
            <person name="Gross S."/>
            <person name="Mandapat C."/>
            <person name="Jackson L."/>
            <person name="Mathew T."/>
            <person name="Pu L."/>
            <person name="Thornton R."/>
            <person name="Saada N."/>
            <person name="Wilczek-Boney K.B."/>
            <person name="Lee S."/>
            <person name="Kovar C."/>
            <person name="Wu Y."/>
            <person name="Scherer S.E."/>
            <person name="Worley K.C."/>
            <person name="Muzny D.M."/>
            <person name="Gibbs R."/>
        </authorList>
    </citation>
    <scope>NUCLEOTIDE SEQUENCE</scope>
    <source>
        <strain evidence="7">Brora</strain>
    </source>
</reference>
<evidence type="ECO:0000256" key="2">
    <source>
        <dbReference type="ARBA" id="ARBA00022692"/>
    </source>
</evidence>
<dbReference type="InterPro" id="IPR005178">
    <property type="entry name" value="Ostalpha/TMEM184C"/>
</dbReference>
<dbReference type="Pfam" id="PF03619">
    <property type="entry name" value="Solute_trans_a"/>
    <property type="match status" value="1"/>
</dbReference>
<accession>T1JIJ2</accession>
<organism evidence="6 7">
    <name type="scientific">Strigamia maritima</name>
    <name type="common">European centipede</name>
    <name type="synonym">Geophilus maritimus</name>
    <dbReference type="NCBI Taxonomy" id="126957"/>
    <lineage>
        <taxon>Eukaryota</taxon>
        <taxon>Metazoa</taxon>
        <taxon>Ecdysozoa</taxon>
        <taxon>Arthropoda</taxon>
        <taxon>Myriapoda</taxon>
        <taxon>Chilopoda</taxon>
        <taxon>Pleurostigmophora</taxon>
        <taxon>Geophilomorpha</taxon>
        <taxon>Linotaeniidae</taxon>
        <taxon>Strigamia</taxon>
    </lineage>
</organism>
<protein>
    <recommendedName>
        <fullName evidence="8">Transmembrane protein 184C</fullName>
    </recommendedName>
</protein>
<dbReference type="AlphaFoldDB" id="T1JIJ2"/>
<dbReference type="EnsemblMetazoa" id="SMAR013673-RA">
    <property type="protein sequence ID" value="SMAR013673-PA"/>
    <property type="gene ID" value="SMAR013673"/>
</dbReference>
<dbReference type="GO" id="GO:0016020">
    <property type="term" value="C:membrane"/>
    <property type="evidence" value="ECO:0007669"/>
    <property type="project" value="UniProtKB-SubCell"/>
</dbReference>
<evidence type="ECO:0000256" key="4">
    <source>
        <dbReference type="ARBA" id="ARBA00023136"/>
    </source>
</evidence>
<evidence type="ECO:0008006" key="8">
    <source>
        <dbReference type="Google" id="ProtNLM"/>
    </source>
</evidence>